<comment type="caution">
    <text evidence="1">The sequence shown here is derived from an EMBL/GenBank/DDBJ whole genome shotgun (WGS) entry which is preliminary data.</text>
</comment>
<accession>A0A940PP87</accession>
<gene>
    <name evidence="1" type="ORF">JOF28_000301</name>
</gene>
<evidence type="ECO:0008006" key="3">
    <source>
        <dbReference type="Google" id="ProtNLM"/>
    </source>
</evidence>
<dbReference type="AlphaFoldDB" id="A0A940PP87"/>
<reference evidence="1" key="1">
    <citation type="submission" date="2021-02" db="EMBL/GenBank/DDBJ databases">
        <title>Sequencing the genomes of 1000 actinobacteria strains.</title>
        <authorList>
            <person name="Klenk H.-P."/>
        </authorList>
    </citation>
    <scope>NUCLEOTIDE SEQUENCE</scope>
    <source>
        <strain evidence="1">DSM 22850</strain>
    </source>
</reference>
<dbReference type="Proteomes" id="UP000675163">
    <property type="component" value="Unassembled WGS sequence"/>
</dbReference>
<dbReference type="EMBL" id="JAFIDA010000001">
    <property type="protein sequence ID" value="MBP1325069.1"/>
    <property type="molecule type" value="Genomic_DNA"/>
</dbReference>
<protein>
    <recommendedName>
        <fullName evidence="3">Transposase</fullName>
    </recommendedName>
</protein>
<name>A0A940PP87_9MICO</name>
<evidence type="ECO:0000313" key="1">
    <source>
        <dbReference type="EMBL" id="MBP1325069.1"/>
    </source>
</evidence>
<sequence>MRRVLRMVFAEVCRLITFDANTALTYSQERRPVTAKPGHGYMLWVCDWLLLLA</sequence>
<evidence type="ECO:0000313" key="2">
    <source>
        <dbReference type="Proteomes" id="UP000675163"/>
    </source>
</evidence>
<keyword evidence="2" id="KW-1185">Reference proteome</keyword>
<organism evidence="1 2">
    <name type="scientific">Leucobacter exalbidus</name>
    <dbReference type="NCBI Taxonomy" id="662960"/>
    <lineage>
        <taxon>Bacteria</taxon>
        <taxon>Bacillati</taxon>
        <taxon>Actinomycetota</taxon>
        <taxon>Actinomycetes</taxon>
        <taxon>Micrococcales</taxon>
        <taxon>Microbacteriaceae</taxon>
        <taxon>Leucobacter</taxon>
    </lineage>
</organism>
<proteinExistence type="predicted"/>